<protein>
    <recommendedName>
        <fullName evidence="2">histidine kinase</fullName>
        <ecNumber evidence="2">2.7.13.3</ecNumber>
    </recommendedName>
</protein>
<accession>A0A918QZS1</accession>
<evidence type="ECO:0000313" key="12">
    <source>
        <dbReference type="EMBL" id="GGZ74867.1"/>
    </source>
</evidence>
<keyword evidence="10" id="KW-0472">Membrane</keyword>
<feature type="region of interest" description="Disordered" evidence="9">
    <location>
        <begin position="1"/>
        <end position="84"/>
    </location>
</feature>
<keyword evidence="7" id="KW-0067">ATP-binding</keyword>
<organism evidence="12 13">
    <name type="scientific">Streptomyces subrutilus</name>
    <dbReference type="NCBI Taxonomy" id="36818"/>
    <lineage>
        <taxon>Bacteria</taxon>
        <taxon>Bacillati</taxon>
        <taxon>Actinomycetota</taxon>
        <taxon>Actinomycetes</taxon>
        <taxon>Kitasatosporales</taxon>
        <taxon>Streptomycetaceae</taxon>
        <taxon>Streptomyces</taxon>
    </lineage>
</organism>
<evidence type="ECO:0000256" key="2">
    <source>
        <dbReference type="ARBA" id="ARBA00012438"/>
    </source>
</evidence>
<dbReference type="PANTHER" id="PTHR24421:SF10">
    <property type="entry name" value="NITRATE_NITRITE SENSOR PROTEIN NARQ"/>
    <property type="match status" value="1"/>
</dbReference>
<dbReference type="Gene3D" id="3.30.565.10">
    <property type="entry name" value="Histidine kinase-like ATPase, C-terminal domain"/>
    <property type="match status" value="1"/>
</dbReference>
<evidence type="ECO:0000256" key="8">
    <source>
        <dbReference type="ARBA" id="ARBA00023012"/>
    </source>
</evidence>
<keyword evidence="8" id="KW-0902">Two-component regulatory system</keyword>
<dbReference type="CDD" id="cd16917">
    <property type="entry name" value="HATPase_UhpB-NarQ-NarX-like"/>
    <property type="match status" value="1"/>
</dbReference>
<evidence type="ECO:0000256" key="7">
    <source>
        <dbReference type="ARBA" id="ARBA00022840"/>
    </source>
</evidence>
<name>A0A918QZS1_9ACTN</name>
<comment type="catalytic activity">
    <reaction evidence="1">
        <text>ATP + protein L-histidine = ADP + protein N-phospho-L-histidine.</text>
        <dbReference type="EC" id="2.7.13.3"/>
    </reaction>
</comment>
<evidence type="ECO:0000259" key="11">
    <source>
        <dbReference type="Pfam" id="PF07730"/>
    </source>
</evidence>
<comment type="caution">
    <text evidence="12">The sequence shown here is derived from an EMBL/GenBank/DDBJ whole genome shotgun (WGS) entry which is preliminary data.</text>
</comment>
<feature type="domain" description="Signal transduction histidine kinase subgroup 3 dimerisation and phosphoacceptor" evidence="11">
    <location>
        <begin position="278"/>
        <end position="328"/>
    </location>
</feature>
<dbReference type="GO" id="GO:0046983">
    <property type="term" value="F:protein dimerization activity"/>
    <property type="evidence" value="ECO:0007669"/>
    <property type="project" value="InterPro"/>
</dbReference>
<dbReference type="InterPro" id="IPR036890">
    <property type="entry name" value="HATPase_C_sf"/>
</dbReference>
<dbReference type="GO" id="GO:0005524">
    <property type="term" value="F:ATP binding"/>
    <property type="evidence" value="ECO:0007669"/>
    <property type="project" value="UniProtKB-KW"/>
</dbReference>
<feature type="transmembrane region" description="Helical" evidence="10">
    <location>
        <begin position="204"/>
        <end position="223"/>
    </location>
</feature>
<feature type="transmembrane region" description="Helical" evidence="10">
    <location>
        <begin position="145"/>
        <end position="163"/>
    </location>
</feature>
<dbReference type="Pfam" id="PF07730">
    <property type="entry name" value="HisKA_3"/>
    <property type="match status" value="1"/>
</dbReference>
<dbReference type="EMBL" id="BMVX01000013">
    <property type="protein sequence ID" value="GGZ74867.1"/>
    <property type="molecule type" value="Genomic_DNA"/>
</dbReference>
<dbReference type="AlphaFoldDB" id="A0A918QZS1"/>
<feature type="transmembrane region" description="Helical" evidence="10">
    <location>
        <begin position="170"/>
        <end position="192"/>
    </location>
</feature>
<keyword evidence="10" id="KW-1133">Transmembrane helix</keyword>
<keyword evidence="5" id="KW-0547">Nucleotide-binding</keyword>
<evidence type="ECO:0000313" key="13">
    <source>
        <dbReference type="Proteomes" id="UP000634660"/>
    </source>
</evidence>
<dbReference type="InterPro" id="IPR011712">
    <property type="entry name" value="Sig_transdc_His_kin_sub3_dim/P"/>
</dbReference>
<evidence type="ECO:0000256" key="3">
    <source>
        <dbReference type="ARBA" id="ARBA00022553"/>
    </source>
</evidence>
<keyword evidence="3" id="KW-0597">Phosphoprotein</keyword>
<evidence type="ECO:0000256" key="10">
    <source>
        <dbReference type="SAM" id="Phobius"/>
    </source>
</evidence>
<evidence type="ECO:0000256" key="5">
    <source>
        <dbReference type="ARBA" id="ARBA00022741"/>
    </source>
</evidence>
<dbReference type="Gene3D" id="1.20.5.1930">
    <property type="match status" value="1"/>
</dbReference>
<gene>
    <name evidence="12" type="ORF">GCM10010371_38380</name>
</gene>
<keyword evidence="10" id="KW-0812">Transmembrane</keyword>
<evidence type="ECO:0000256" key="1">
    <source>
        <dbReference type="ARBA" id="ARBA00000085"/>
    </source>
</evidence>
<dbReference type="Proteomes" id="UP000634660">
    <property type="component" value="Unassembled WGS sequence"/>
</dbReference>
<dbReference type="GO" id="GO:0000155">
    <property type="term" value="F:phosphorelay sensor kinase activity"/>
    <property type="evidence" value="ECO:0007669"/>
    <property type="project" value="InterPro"/>
</dbReference>
<dbReference type="SUPFAM" id="SSF55874">
    <property type="entry name" value="ATPase domain of HSP90 chaperone/DNA topoisomerase II/histidine kinase"/>
    <property type="match status" value="1"/>
</dbReference>
<evidence type="ECO:0000256" key="4">
    <source>
        <dbReference type="ARBA" id="ARBA00022679"/>
    </source>
</evidence>
<keyword evidence="6" id="KW-0418">Kinase</keyword>
<feature type="compositionally biased region" description="Basic and acidic residues" evidence="9">
    <location>
        <begin position="45"/>
        <end position="55"/>
    </location>
</feature>
<evidence type="ECO:0000256" key="9">
    <source>
        <dbReference type="SAM" id="MobiDB-lite"/>
    </source>
</evidence>
<dbReference type="InterPro" id="IPR050482">
    <property type="entry name" value="Sensor_HK_TwoCompSys"/>
</dbReference>
<reference evidence="12" key="2">
    <citation type="submission" date="2020-09" db="EMBL/GenBank/DDBJ databases">
        <authorList>
            <person name="Sun Q."/>
            <person name="Ohkuma M."/>
        </authorList>
    </citation>
    <scope>NUCLEOTIDE SEQUENCE</scope>
    <source>
        <strain evidence="12">JCM 4834</strain>
    </source>
</reference>
<evidence type="ECO:0000256" key="6">
    <source>
        <dbReference type="ARBA" id="ARBA00022777"/>
    </source>
</evidence>
<dbReference type="EC" id="2.7.13.3" evidence="2"/>
<dbReference type="GO" id="GO:0016020">
    <property type="term" value="C:membrane"/>
    <property type="evidence" value="ECO:0007669"/>
    <property type="project" value="InterPro"/>
</dbReference>
<keyword evidence="4" id="KW-0808">Transferase</keyword>
<feature type="transmembrane region" description="Helical" evidence="10">
    <location>
        <begin position="235"/>
        <end position="254"/>
    </location>
</feature>
<proteinExistence type="predicted"/>
<reference evidence="12" key="1">
    <citation type="journal article" date="2014" name="Int. J. Syst. Evol. Microbiol.">
        <title>Complete genome sequence of Corynebacterium casei LMG S-19264T (=DSM 44701T), isolated from a smear-ripened cheese.</title>
        <authorList>
            <consortium name="US DOE Joint Genome Institute (JGI-PGF)"/>
            <person name="Walter F."/>
            <person name="Albersmeier A."/>
            <person name="Kalinowski J."/>
            <person name="Ruckert C."/>
        </authorList>
    </citation>
    <scope>NUCLEOTIDE SEQUENCE</scope>
    <source>
        <strain evidence="12">JCM 4834</strain>
    </source>
</reference>
<sequence length="470" mass="49820">MPPVGAGASPMGAQPGGGRRTPPDPAGPRRTPPDPAGPRRVRPATAERKGPDTQGRRAPPRHVRSAPDHSVRASGGPDPLRRPRMMEGMHVKPVAPALHRAEAAGRRLARSWSDSPRALDVLTALSCLGLMALDLPGLAAADNSLNGPLAAAVLALGCATLLLRRRAPWASFVAALLFIGWLHELTLIQFALYSVGRYRGRRAGILATLAYVAFALMLFSVPGWPEPRVETLSSFLSLVVPIGVLASAVGIAAYRHDLVAELNGRRAEAAVLQAVQQERTAVARDVHDFVGRELTLLTVRSEVLSVRARETAYAKDFEELADTARRAHLVLNDIIVQRGERASTPGVDGLAALAEESERAGSPVRLDLDPEAHALSPLRQAAVYRVVQECLTNAAKHARGETIEVAVAVEGRQVRIAVGNALPERTPGRAPVSAGSGTASMAERVRSLGGTLTATRSQDAYLVVATLPHG</sequence>
<dbReference type="PANTHER" id="PTHR24421">
    <property type="entry name" value="NITRATE/NITRITE SENSOR PROTEIN NARX-RELATED"/>
    <property type="match status" value="1"/>
</dbReference>